<dbReference type="InterPro" id="IPR003018">
    <property type="entry name" value="GAF"/>
</dbReference>
<dbReference type="Pfam" id="PF13185">
    <property type="entry name" value="GAF_2"/>
    <property type="match status" value="1"/>
</dbReference>
<name>A0AAJ0NI33_STACA</name>
<dbReference type="AlphaFoldDB" id="A0AAJ0NI33"/>
<protein>
    <submittedName>
        <fullName evidence="2">NreA</fullName>
    </submittedName>
</protein>
<accession>A0AAJ0NI33</accession>
<evidence type="ECO:0000313" key="3">
    <source>
        <dbReference type="Proteomes" id="UP000033530"/>
    </source>
</evidence>
<dbReference type="InterPro" id="IPR029016">
    <property type="entry name" value="GAF-like_dom_sf"/>
</dbReference>
<dbReference type="Gene3D" id="3.30.450.40">
    <property type="match status" value="1"/>
</dbReference>
<evidence type="ECO:0000259" key="1">
    <source>
        <dbReference type="Pfam" id="PF13185"/>
    </source>
</evidence>
<dbReference type="Proteomes" id="UP000033530">
    <property type="component" value="Unassembled WGS sequence"/>
</dbReference>
<dbReference type="NCBIfam" id="NF038250">
    <property type="entry name" value="nitrate_NreA"/>
    <property type="match status" value="1"/>
</dbReference>
<feature type="domain" description="GAF" evidence="1">
    <location>
        <begin position="14"/>
        <end position="129"/>
    </location>
</feature>
<comment type="caution">
    <text evidence="2">The sequence shown here is derived from an EMBL/GenBank/DDBJ whole genome shotgun (WGS) entry which is preliminary data.</text>
</comment>
<organism evidence="2 3">
    <name type="scientific">Staphylococcus carnosus</name>
    <dbReference type="NCBI Taxonomy" id="1281"/>
    <lineage>
        <taxon>Bacteria</taxon>
        <taxon>Bacillati</taxon>
        <taxon>Bacillota</taxon>
        <taxon>Bacilli</taxon>
        <taxon>Bacillales</taxon>
        <taxon>Staphylococcaceae</taxon>
        <taxon>Staphylococcus</taxon>
    </lineage>
</organism>
<gene>
    <name evidence="2" type="ORF">VV61_07380</name>
</gene>
<proteinExistence type="predicted"/>
<dbReference type="RefSeq" id="WP_046100042.1">
    <property type="nucleotide sequence ID" value="NZ_BKAP01000004.1"/>
</dbReference>
<reference evidence="2 3" key="1">
    <citation type="submission" date="2015-03" db="EMBL/GenBank/DDBJ databases">
        <title>Draft Genome Sequence of S. carnosus subsp. utilis LTH 7013, Isolated from South Tirolean Ham.</title>
        <authorList>
            <person name="Mueller A."/>
            <person name="Huptas C."/>
            <person name="Wenning M."/>
            <person name="Weiss A."/>
            <person name="Schmidt H."/>
        </authorList>
    </citation>
    <scope>NUCLEOTIDE SEQUENCE [LARGE SCALE GENOMIC DNA]</scope>
    <source>
        <strain evidence="2 3">LTH7013</strain>
    </source>
</reference>
<sequence length="155" mass="17365">MLNSVIASDYFDYQDALDEIRETEKFDFAAIALPEDGSHSAVIKWKYASGNINYRYRMIVLRPGKGLAGLVIRTGSRKIVEDVDAELSQNDKLGYPIVLSEALTAMVAIPLWKNNRVYGALLLGQREGRPLPEGSTTFRINQRLGSFTDEINKQP</sequence>
<evidence type="ECO:0000313" key="2">
    <source>
        <dbReference type="EMBL" id="KKB25406.1"/>
    </source>
</evidence>
<dbReference type="SUPFAM" id="SSF55781">
    <property type="entry name" value="GAF domain-like"/>
    <property type="match status" value="1"/>
</dbReference>
<dbReference type="EMBL" id="LAIU01000004">
    <property type="protein sequence ID" value="KKB25406.1"/>
    <property type="molecule type" value="Genomic_DNA"/>
</dbReference>